<sequence length="77" mass="8684">MTNHLPLNCKRIPSFYQIICKTTTIDLALHVFILIDNCTHLLRHIYGNQIKGARGGVLNAKIEKGRCDTDKLALSHI</sequence>
<organism evidence="1 2">
    <name type="scientific">Bartonella tribocorum</name>
    <dbReference type="NCBI Taxonomy" id="85701"/>
    <lineage>
        <taxon>Bacteria</taxon>
        <taxon>Pseudomonadati</taxon>
        <taxon>Pseudomonadota</taxon>
        <taxon>Alphaproteobacteria</taxon>
        <taxon>Hyphomicrobiales</taxon>
        <taxon>Bartonellaceae</taxon>
        <taxon>Bartonella</taxon>
    </lineage>
</organism>
<name>A0A2M6USA1_9HYPH</name>
<comment type="caution">
    <text evidence="1">The sequence shown here is derived from an EMBL/GenBank/DDBJ whole genome shotgun (WGS) entry which is preliminary data.</text>
</comment>
<dbReference type="EMBL" id="NJGE01000009">
    <property type="protein sequence ID" value="PIT69024.1"/>
    <property type="molecule type" value="Genomic_DNA"/>
</dbReference>
<gene>
    <name evidence="1" type="ORF">CER18_04990</name>
</gene>
<evidence type="ECO:0000313" key="2">
    <source>
        <dbReference type="Proteomes" id="UP000229839"/>
    </source>
</evidence>
<evidence type="ECO:0000313" key="1">
    <source>
        <dbReference type="EMBL" id="PIT69024.1"/>
    </source>
</evidence>
<proteinExistence type="predicted"/>
<reference evidence="1 2" key="1">
    <citation type="submission" date="2017-06" db="EMBL/GenBank/DDBJ databases">
        <title>Draft genome of Bartonella tribocorum strain L103, isolated from a rodent in Laos.</title>
        <authorList>
            <person name="Hadjadj L."/>
            <person name="Jiyipong T."/>
            <person name="Morand S."/>
            <person name="Diene S.M."/>
            <person name="Rolain J.-M."/>
        </authorList>
    </citation>
    <scope>NUCLEOTIDE SEQUENCE [LARGE SCALE GENOMIC DNA]</scope>
    <source>
        <strain evidence="1 2">L103</strain>
    </source>
</reference>
<accession>A0A2M6USA1</accession>
<dbReference type="AlphaFoldDB" id="A0A2M6USA1"/>
<protein>
    <submittedName>
        <fullName evidence="1">Uncharacterized protein</fullName>
    </submittedName>
</protein>
<dbReference type="Proteomes" id="UP000229839">
    <property type="component" value="Unassembled WGS sequence"/>
</dbReference>